<protein>
    <recommendedName>
        <fullName evidence="2">SLH domain-containing protein</fullName>
    </recommendedName>
</protein>
<dbReference type="GO" id="GO:0030246">
    <property type="term" value="F:carbohydrate binding"/>
    <property type="evidence" value="ECO:0007669"/>
    <property type="project" value="InterPro"/>
</dbReference>
<dbReference type="Pfam" id="PF00139">
    <property type="entry name" value="Lectin_legB"/>
    <property type="match status" value="2"/>
</dbReference>
<feature type="region of interest" description="Disordered" evidence="1">
    <location>
        <begin position="1417"/>
        <end position="1449"/>
    </location>
</feature>
<feature type="domain" description="SLH" evidence="2">
    <location>
        <begin position="1620"/>
        <end position="1683"/>
    </location>
</feature>
<dbReference type="OrthoDB" id="283370at2"/>
<dbReference type="PANTHER" id="PTHR43308">
    <property type="entry name" value="OUTER MEMBRANE PROTEIN ALPHA-RELATED"/>
    <property type="match status" value="1"/>
</dbReference>
<dbReference type="PANTHER" id="PTHR43308:SF5">
    <property type="entry name" value="S-LAYER PROTEIN _ PEPTIDOGLYCAN ENDO-BETA-N-ACETYLGLUCOSAMINIDASE"/>
    <property type="match status" value="1"/>
</dbReference>
<evidence type="ECO:0000313" key="3">
    <source>
        <dbReference type="EMBL" id="KZS44639.1"/>
    </source>
</evidence>
<dbReference type="InterPro" id="IPR051465">
    <property type="entry name" value="Cell_Envelope_Struct_Comp"/>
</dbReference>
<gene>
    <name evidence="3" type="ORF">AWU65_31870</name>
</gene>
<comment type="caution">
    <text evidence="3">The sequence shown here is derived from an EMBL/GenBank/DDBJ whole genome shotgun (WGS) entry which is preliminary data.</text>
</comment>
<dbReference type="STRING" id="59843.A3958_04115"/>
<dbReference type="PROSITE" id="PS51272">
    <property type="entry name" value="SLH"/>
    <property type="match status" value="3"/>
</dbReference>
<dbReference type="Gene3D" id="2.60.40.10">
    <property type="entry name" value="Immunoglobulins"/>
    <property type="match status" value="2"/>
</dbReference>
<dbReference type="InterPro" id="IPR013320">
    <property type="entry name" value="ConA-like_dom_sf"/>
</dbReference>
<dbReference type="InterPro" id="IPR001220">
    <property type="entry name" value="Legume_lectin_dom"/>
</dbReference>
<dbReference type="SUPFAM" id="SSF49899">
    <property type="entry name" value="Concanavalin A-like lectins/glucanases"/>
    <property type="match status" value="1"/>
</dbReference>
<feature type="domain" description="SLH" evidence="2">
    <location>
        <begin position="1552"/>
        <end position="1619"/>
    </location>
</feature>
<reference evidence="3" key="1">
    <citation type="journal article" date="2016" name="Genome Announc.">
        <title>Draft genomes of two strains of Paenibacillus glucanolyticus with capability to degrade lignocellulose.</title>
        <authorList>
            <person name="Mathews S.L."/>
            <person name="Pawlak J."/>
            <person name="Grunden A.M."/>
        </authorList>
    </citation>
    <scope>NUCLEOTIDE SEQUENCE [LARGE SCALE GENOMIC DNA]</scope>
    <source>
        <strain evidence="3">SLM1</strain>
    </source>
</reference>
<keyword evidence="4" id="KW-1185">Reference proteome</keyword>
<dbReference type="Proteomes" id="UP000076796">
    <property type="component" value="Unassembled WGS sequence"/>
</dbReference>
<feature type="domain" description="SLH" evidence="2">
    <location>
        <begin position="1685"/>
        <end position="1744"/>
    </location>
</feature>
<dbReference type="InterPro" id="IPR013783">
    <property type="entry name" value="Ig-like_fold"/>
</dbReference>
<proteinExistence type="predicted"/>
<dbReference type="InterPro" id="IPR056573">
    <property type="entry name" value="Lectin_L-type_dom"/>
</dbReference>
<dbReference type="Gene3D" id="2.60.120.200">
    <property type="match status" value="1"/>
</dbReference>
<dbReference type="EMBL" id="LWMH01000002">
    <property type="protein sequence ID" value="KZS44639.1"/>
    <property type="molecule type" value="Genomic_DNA"/>
</dbReference>
<dbReference type="Pfam" id="PF00395">
    <property type="entry name" value="SLH"/>
    <property type="match status" value="2"/>
</dbReference>
<evidence type="ECO:0000313" key="4">
    <source>
        <dbReference type="Proteomes" id="UP000076796"/>
    </source>
</evidence>
<sequence length="1790" mass="191819">MRVERGKVLKRFESGPRRSAKSWISSCLAFVFCFTAVFPLWSTGTASAAANVAVDETKNYISLKNTDFSSNNPRVGNYANFAYQTETPPTGLTQLGKVIAKDLQYNYGVRTSTAPYSDSQIKSPNNIVGFKDAGNGLFPMRLATNKPESFGSMFNKERVTLSNNRSFSTYFSFKMHGGTQADGIVFVVQTASNEAGASGGGLGYSGVAKSIGVEYDTWYNKGLDNGTPRNDPRAIGTSSGNRASHVALVLDGNVDHDAQPKGAVDGKNIANMDIKKLSLAQTPGEAASDPYKLFHTWIDYDGLTKKFNVYLIRENNNGTYLVPQVGTDGKLVIAGNEVATQEVTQFPYLENGQLVSRTSGGSVIPVKPIMSDTQDLSSMLLQDDAYIGFTAATGGSYQDHDIYSWQFNNYSGLIVPGTNQGQQEVEQAPTHIQIVNTVPLRNASGLPVFFQKDTNGSNGVLGVKPVTGAAGDTPMDGIKAGGSTAEIQAEVRTIDGDLIAGYPVTFSMYYVLANTQVDIGSGRKVWSETLADDSDMYLTADGYEVRTQRYDRNGQEVLVREITVPSDANGVASVNLWNLGDYPHLSYAKARIGGELNGKVYGGGNFDTTPVYFESGSAPVVTNAKVGDDRKTIVTTLDMPVTYDPHDTGGFYIEVPDPADPSATVKIPLVVKGHAKDSQDEDDPFRLVLEIDADSPDYPPSLPVDYVIPPNVQTPLNYDKDKGSVTGTGTGGLPLESFPVNGGVTVPVENRFAPVSHEVVNTQDRDSIRITFPDSIEPVAANAMTAFTVTINDGVLPPVKLALSPAGTSFTQDTDKHLTLKLDLNSAPGVPPAWNGKIPLAAEVSISYEPGKLNAADLIKKADGSNEQLDLFLNDPVRNQMQPTAAEVINDESRNKVKVEFAEPLNAASLPGSAPAFSFKLDGIAAPVSAINVEMDPADPTGQTLIFTLDAANLPATGIPFKADDSAPTNITMNYSTGIAGADIKELLPLQRSLGWLEHFDVKNQTSAFEPAAAAVGTDRNTVTVKFERTVDVIGQPELSLTWDNGATVYPVDMIGNGTTDQDTLVLALPNGIEIPENANVQLTYTPKAGDRIIDHLDPSRVLRPLGPVSGVNGDFPVSNVGIAITAPANGSTIQHITLPVQGTYRDAGTPVHGHVVVTVTGATYGPVNGTVTVLPNGEWTFTPDSYWRDDIYTVTATAKDVLGKIVNDTMTFTVVGPRISVTGPMQYGQHIQGPVTVITGMIESSADLIEVEVRDGLGQLIPGQALKLSNDPERWTFIPDEPIAADGTYTVISKGRDTNGDAFSSEAYPFTIDTVAPVVTIDSPADGYIGSPNAPVDKIVVSPNEPATSVTVSVYDRNNRVVAQGLAIPGPGDQWTFTPDRPISSVGTYRVEALAMDMAGNLSTVSIRTFTIRSANSGGSDDSGSSGGIGIPIQPQPKPDPEAPKPVPIDLSAVNVNLEISRSIHPDGGQASVKLSYKNLSGSTVHGGQIELILPKGVEVIDAAGGKVIDGKIVWDVDKLDAGQLKSYHIKLKWPQLAQGVDEQAFTLSAQYTASGDHVSGKANNDRLQLLVYGANAGVLKHERYILGFPDGDFKPHKSLTRAELAAIIARLLGDYESAADSYKDVPKGHWAYSYIRTVTKHQIFEGYQDGSFHPDQPVSRGELASVMARYLKLDQATSLELHFNDVTAGSWSTSAIETLARHGMLQGYSDGTFRPNQAIVRSEAVALINRMLYRGPLVDIDPTWPDVPKSFWAFGDIQEASVSHQSARKERNGEIVEAFKEQLNDLVK</sequence>
<organism evidence="3 4">
    <name type="scientific">Paenibacillus glucanolyticus</name>
    <dbReference type="NCBI Taxonomy" id="59843"/>
    <lineage>
        <taxon>Bacteria</taxon>
        <taxon>Bacillati</taxon>
        <taxon>Bacillota</taxon>
        <taxon>Bacilli</taxon>
        <taxon>Bacillales</taxon>
        <taxon>Paenibacillaceae</taxon>
        <taxon>Paenibacillus</taxon>
    </lineage>
</organism>
<dbReference type="CDD" id="cd01951">
    <property type="entry name" value="lectin_L-type"/>
    <property type="match status" value="1"/>
</dbReference>
<accession>A0A163FYX7</accession>
<evidence type="ECO:0000256" key="1">
    <source>
        <dbReference type="SAM" id="MobiDB-lite"/>
    </source>
</evidence>
<dbReference type="InterPro" id="IPR001119">
    <property type="entry name" value="SLH_dom"/>
</dbReference>
<name>A0A163FYX7_9BACL</name>
<evidence type="ECO:0000259" key="2">
    <source>
        <dbReference type="PROSITE" id="PS51272"/>
    </source>
</evidence>